<dbReference type="Proteomes" id="UP001302613">
    <property type="component" value="Chromosome"/>
</dbReference>
<dbReference type="RefSeq" id="WP_174335046.1">
    <property type="nucleotide sequence ID" value="NZ_CP136601.1"/>
</dbReference>
<gene>
    <name evidence="1" type="ORF">RY846_14505</name>
</gene>
<sequence>MQDEQIQNSSSDDYSVNGRTVLDSGINLWDASFFGSVVEIDLKLIKHNITLAVMRRRGIDIRMSDILIAVYFYELRFEPKLII</sequence>
<dbReference type="EMBL" id="CP136601">
    <property type="protein sequence ID" value="WOH41855.1"/>
    <property type="molecule type" value="Genomic_DNA"/>
</dbReference>
<evidence type="ECO:0000313" key="1">
    <source>
        <dbReference type="EMBL" id="WOH41855.1"/>
    </source>
</evidence>
<name>A0ABZ0GV84_9ENTR</name>
<evidence type="ECO:0000313" key="2">
    <source>
        <dbReference type="Proteomes" id="UP001302613"/>
    </source>
</evidence>
<reference evidence="1 2" key="1">
    <citation type="submission" date="2023-10" db="EMBL/GenBank/DDBJ databases">
        <title>SFO-1, KPC-2, NDM-1 were first reported in Portuguese citrobacter collected clinically.</title>
        <authorList>
            <person name="Guo K."/>
        </authorList>
    </citation>
    <scope>NUCLEOTIDE SEQUENCE [LARGE SCALE GENOMIC DNA]</scope>
    <source>
        <strain evidence="1 2">L2724hy</strain>
    </source>
</reference>
<organism evidence="1 2">
    <name type="scientific">Citrobacter portucalensis</name>
    <dbReference type="NCBI Taxonomy" id="1639133"/>
    <lineage>
        <taxon>Bacteria</taxon>
        <taxon>Pseudomonadati</taxon>
        <taxon>Pseudomonadota</taxon>
        <taxon>Gammaproteobacteria</taxon>
        <taxon>Enterobacterales</taxon>
        <taxon>Enterobacteriaceae</taxon>
        <taxon>Citrobacter</taxon>
        <taxon>Citrobacter freundii complex</taxon>
    </lineage>
</organism>
<protein>
    <submittedName>
        <fullName evidence="1">Uncharacterized protein</fullName>
    </submittedName>
</protein>
<proteinExistence type="predicted"/>
<keyword evidence="2" id="KW-1185">Reference proteome</keyword>
<accession>A0ABZ0GV84</accession>